<gene>
    <name evidence="1" type="ORF">CRM22_010831</name>
</gene>
<dbReference type="AlphaFoldDB" id="A0A4S2KQS9"/>
<organism evidence="1 2">
    <name type="scientific">Opisthorchis felineus</name>
    <dbReference type="NCBI Taxonomy" id="147828"/>
    <lineage>
        <taxon>Eukaryota</taxon>
        <taxon>Metazoa</taxon>
        <taxon>Spiralia</taxon>
        <taxon>Lophotrochozoa</taxon>
        <taxon>Platyhelminthes</taxon>
        <taxon>Trematoda</taxon>
        <taxon>Digenea</taxon>
        <taxon>Opisthorchiida</taxon>
        <taxon>Opisthorchiata</taxon>
        <taxon>Opisthorchiidae</taxon>
        <taxon>Opisthorchis</taxon>
    </lineage>
</organism>
<dbReference type="OrthoDB" id="10448456at2759"/>
<protein>
    <submittedName>
        <fullName evidence="1">Uncharacterized protein</fullName>
    </submittedName>
</protein>
<keyword evidence="2" id="KW-1185">Reference proteome</keyword>
<dbReference type="EMBL" id="SJOL01010838">
    <property type="protein sequence ID" value="TGZ50439.1"/>
    <property type="molecule type" value="Genomic_DNA"/>
</dbReference>
<sequence>MKQEIVMMISTGESTSSNKAHRARGARWLIGFAQDISGEAQNTMLVSTDEPGDLCEVVTRKTFRGITVSDCELTAVTLSLEEIKLRTYKLTLSPDANWWRSMQLLLGLNRYVSKCRYNGHPTK</sequence>
<comment type="caution">
    <text evidence="1">The sequence shown here is derived from an EMBL/GenBank/DDBJ whole genome shotgun (WGS) entry which is preliminary data.</text>
</comment>
<evidence type="ECO:0000313" key="2">
    <source>
        <dbReference type="Proteomes" id="UP000308267"/>
    </source>
</evidence>
<evidence type="ECO:0000313" key="1">
    <source>
        <dbReference type="EMBL" id="TGZ50439.1"/>
    </source>
</evidence>
<proteinExistence type="predicted"/>
<accession>A0A4S2KQS9</accession>
<dbReference type="Proteomes" id="UP000308267">
    <property type="component" value="Unassembled WGS sequence"/>
</dbReference>
<reference evidence="1 2" key="1">
    <citation type="journal article" date="2019" name="BMC Genomics">
        <title>New insights from Opisthorchis felineus genome: update on genomics of the epidemiologically important liver flukes.</title>
        <authorList>
            <person name="Ershov N.I."/>
            <person name="Mordvinov V.A."/>
            <person name="Prokhortchouk E.B."/>
            <person name="Pakharukova M.Y."/>
            <person name="Gunbin K.V."/>
            <person name="Ustyantsev K."/>
            <person name="Genaev M.A."/>
            <person name="Blinov A.G."/>
            <person name="Mazur A."/>
            <person name="Boulygina E."/>
            <person name="Tsygankova S."/>
            <person name="Khrameeva E."/>
            <person name="Chekanov N."/>
            <person name="Fan G."/>
            <person name="Xiao A."/>
            <person name="Zhang H."/>
            <person name="Xu X."/>
            <person name="Yang H."/>
            <person name="Solovyev V."/>
            <person name="Lee S.M."/>
            <person name="Liu X."/>
            <person name="Afonnikov D.A."/>
            <person name="Skryabin K.G."/>
        </authorList>
    </citation>
    <scope>NUCLEOTIDE SEQUENCE [LARGE SCALE GENOMIC DNA]</scope>
    <source>
        <strain evidence="1">AK-0245</strain>
        <tissue evidence="1">Whole organism</tissue>
    </source>
</reference>
<name>A0A4S2KQS9_OPIFE</name>